<protein>
    <submittedName>
        <fullName evidence="1">Uncharacterized protein</fullName>
    </submittedName>
</protein>
<accession>A0A2L2T8Z6</accession>
<evidence type="ECO:0000313" key="1">
    <source>
        <dbReference type="EMBL" id="CEI67382.1"/>
    </source>
</evidence>
<keyword evidence="2" id="KW-1185">Reference proteome</keyword>
<proteinExistence type="predicted"/>
<organism evidence="1 2">
    <name type="scientific">Fusarium venenatum</name>
    <dbReference type="NCBI Taxonomy" id="56646"/>
    <lineage>
        <taxon>Eukaryota</taxon>
        <taxon>Fungi</taxon>
        <taxon>Dikarya</taxon>
        <taxon>Ascomycota</taxon>
        <taxon>Pezizomycotina</taxon>
        <taxon>Sordariomycetes</taxon>
        <taxon>Hypocreomycetidae</taxon>
        <taxon>Hypocreales</taxon>
        <taxon>Nectriaceae</taxon>
        <taxon>Fusarium</taxon>
    </lineage>
</organism>
<dbReference type="Proteomes" id="UP000245910">
    <property type="component" value="Chromosome I"/>
</dbReference>
<dbReference type="AlphaFoldDB" id="A0A2L2T8Z6"/>
<sequence>MSSPDLMTLLGYIEDCLNQDKLRAFVKGKPYWSIFMITGIKVARTGTRQTREESGAAINVGPELEVPALASLTATTNINRATSESYSGNYTRDFIWAIRLAKVRNGFLMKDWSVAAYTKGGMFANGKDDVDVESALQGEGLDEFQIFDDIDLDEAIVLNEHVI</sequence>
<name>A0A2L2T8Z6_9HYPO</name>
<evidence type="ECO:0000313" key="2">
    <source>
        <dbReference type="Proteomes" id="UP000245910"/>
    </source>
</evidence>
<reference evidence="2" key="1">
    <citation type="submission" date="2014-10" db="EMBL/GenBank/DDBJ databases">
        <authorList>
            <person name="King R."/>
        </authorList>
    </citation>
    <scope>NUCLEOTIDE SEQUENCE [LARGE SCALE GENOMIC DNA]</scope>
    <source>
        <strain evidence="2">A3/5</strain>
    </source>
</reference>
<dbReference type="EMBL" id="LN649229">
    <property type="protein sequence ID" value="CEI67382.1"/>
    <property type="molecule type" value="Genomic_DNA"/>
</dbReference>